<accession>A0ABT1J9F4</accession>
<sequence length="242" mass="25349">MNQHTEPTAPQEQPSVSVRESARRRARAVTAPDGLLDRRRRELAVGLDDFAGAEPWVRGLAYLTAIAFAVLVLGTVGGILLDAAGAVIGAVHLPQDLPAGSDGLRAAITGPIHAYLIAHQAYPLTAATAYGAWKTVGLLAALLAFLTQGAVARAGWTAWSCATLAMVWQAAPGAGRPVAVGLTATAIALVSLFALRGLSFSLRSMVINRTEVQPQITIQTPEPKTARPRPAVPAPGSRFDQR</sequence>
<keyword evidence="2" id="KW-0472">Membrane</keyword>
<feature type="transmembrane region" description="Helical" evidence="2">
    <location>
        <begin position="60"/>
        <end position="91"/>
    </location>
</feature>
<keyword evidence="4" id="KW-1185">Reference proteome</keyword>
<feature type="region of interest" description="Disordered" evidence="1">
    <location>
        <begin position="1"/>
        <end position="31"/>
    </location>
</feature>
<feature type="transmembrane region" description="Helical" evidence="2">
    <location>
        <begin position="177"/>
        <end position="195"/>
    </location>
</feature>
<keyword evidence="2" id="KW-1133">Transmembrane helix</keyword>
<dbReference type="RefSeq" id="WP_253804426.1">
    <property type="nucleotide sequence ID" value="NZ_BAAAUB010000050.1"/>
</dbReference>
<comment type="caution">
    <text evidence="3">The sequence shown here is derived from an EMBL/GenBank/DDBJ whole genome shotgun (WGS) entry which is preliminary data.</text>
</comment>
<gene>
    <name evidence="3" type="ORF">FHR36_007278</name>
</gene>
<feature type="transmembrane region" description="Helical" evidence="2">
    <location>
        <begin position="128"/>
        <end position="147"/>
    </location>
</feature>
<evidence type="ECO:0000256" key="1">
    <source>
        <dbReference type="SAM" id="MobiDB-lite"/>
    </source>
</evidence>
<feature type="region of interest" description="Disordered" evidence="1">
    <location>
        <begin position="216"/>
        <end position="242"/>
    </location>
</feature>
<name>A0ABT1J9F4_9ACTN</name>
<reference evidence="3 4" key="1">
    <citation type="submission" date="2022-06" db="EMBL/GenBank/DDBJ databases">
        <title>Sequencing the genomes of 1000 actinobacteria strains.</title>
        <authorList>
            <person name="Klenk H.-P."/>
        </authorList>
    </citation>
    <scope>NUCLEOTIDE SEQUENCE [LARGE SCALE GENOMIC DNA]</scope>
    <source>
        <strain evidence="3 4">DSM 41656</strain>
    </source>
</reference>
<evidence type="ECO:0000256" key="2">
    <source>
        <dbReference type="SAM" id="Phobius"/>
    </source>
</evidence>
<protein>
    <submittedName>
        <fullName evidence="3">Uncharacterized protein</fullName>
    </submittedName>
</protein>
<dbReference type="EMBL" id="JAMZDX010000008">
    <property type="protein sequence ID" value="MCP2314079.1"/>
    <property type="molecule type" value="Genomic_DNA"/>
</dbReference>
<evidence type="ECO:0000313" key="4">
    <source>
        <dbReference type="Proteomes" id="UP001206483"/>
    </source>
</evidence>
<feature type="compositionally biased region" description="Polar residues" evidence="1">
    <location>
        <begin position="1"/>
        <end position="14"/>
    </location>
</feature>
<keyword evidence="2" id="KW-0812">Transmembrane</keyword>
<proteinExistence type="predicted"/>
<organism evidence="3 4">
    <name type="scientific">Kitasatospora paracochleata</name>
    <dbReference type="NCBI Taxonomy" id="58354"/>
    <lineage>
        <taxon>Bacteria</taxon>
        <taxon>Bacillati</taxon>
        <taxon>Actinomycetota</taxon>
        <taxon>Actinomycetes</taxon>
        <taxon>Kitasatosporales</taxon>
        <taxon>Streptomycetaceae</taxon>
        <taxon>Kitasatospora</taxon>
    </lineage>
</organism>
<dbReference type="Proteomes" id="UP001206483">
    <property type="component" value="Unassembled WGS sequence"/>
</dbReference>
<evidence type="ECO:0000313" key="3">
    <source>
        <dbReference type="EMBL" id="MCP2314079.1"/>
    </source>
</evidence>